<evidence type="ECO:0000313" key="4">
    <source>
        <dbReference type="Proteomes" id="UP000515317"/>
    </source>
</evidence>
<dbReference type="RefSeq" id="WP_222877021.1">
    <property type="nucleotide sequence ID" value="NZ_AP023361.1"/>
</dbReference>
<feature type="domain" description="EamA" evidence="2">
    <location>
        <begin position="155"/>
        <end position="300"/>
    </location>
</feature>
<feature type="transmembrane region" description="Helical" evidence="1">
    <location>
        <begin position="257"/>
        <end position="279"/>
    </location>
</feature>
<feature type="transmembrane region" description="Helical" evidence="1">
    <location>
        <begin position="35"/>
        <end position="52"/>
    </location>
</feature>
<keyword evidence="1" id="KW-1133">Transmembrane helix</keyword>
<feature type="transmembrane region" description="Helical" evidence="1">
    <location>
        <begin position="153"/>
        <end position="175"/>
    </location>
</feature>
<gene>
    <name evidence="3" type="ORF">IZ6_11250</name>
</gene>
<name>A0A6S6QTW3_9HYPH</name>
<sequence length="317" mass="33145">MFAGIVAGLAAGALWGLIFIAPLGVAPYAGVDLAIGRYLVFALTSLLVFALIRASRAKLTLNELGTGIFLGMLGYGAFYGFLVIAVAHAGPQISALVIGLLPILLAIAGNIDGGKQLPWKSLFAPILMIGAGLALVHGFALLEAETPQARGEIALGILAALGSVASWVGFGIINARALAKRPDMNTLTWTGLHGVGAGIGILLFGAAAMPFGLVRLHELGFLWPEAKPLLIWSLVVGFFGAWVASYLWVVATKRLPLVLSGQLFVAEPGFGVIYGFIWQQRLPNFAEAIGIVAVFGGVLIGIRAFGRARRAVPITQP</sequence>
<dbReference type="InterPro" id="IPR000620">
    <property type="entry name" value="EamA_dom"/>
</dbReference>
<dbReference type="AlphaFoldDB" id="A0A6S6QTW3"/>
<keyword evidence="1" id="KW-0472">Membrane</keyword>
<feature type="transmembrane region" description="Helical" evidence="1">
    <location>
        <begin position="187"/>
        <end position="209"/>
    </location>
</feature>
<dbReference type="InterPro" id="IPR037185">
    <property type="entry name" value="EmrE-like"/>
</dbReference>
<accession>A0A6S6QTW3</accession>
<feature type="transmembrane region" description="Helical" evidence="1">
    <location>
        <begin position="93"/>
        <end position="111"/>
    </location>
</feature>
<dbReference type="KEGG" id="tso:IZ6_11250"/>
<feature type="transmembrane region" description="Helical" evidence="1">
    <location>
        <begin position="285"/>
        <end position="306"/>
    </location>
</feature>
<dbReference type="Pfam" id="PF00892">
    <property type="entry name" value="EamA"/>
    <property type="match status" value="1"/>
</dbReference>
<protein>
    <recommendedName>
        <fullName evidence="2">EamA domain-containing protein</fullName>
    </recommendedName>
</protein>
<feature type="transmembrane region" description="Helical" evidence="1">
    <location>
        <begin position="229"/>
        <end position="250"/>
    </location>
</feature>
<reference evidence="3 4" key="1">
    <citation type="submission" date="2020-08" db="EMBL/GenBank/DDBJ databases">
        <title>Genome sequence of Rhizobiales bacterium strain IZ6.</title>
        <authorList>
            <person name="Nakai R."/>
            <person name="Naganuma T."/>
        </authorList>
    </citation>
    <scope>NUCLEOTIDE SEQUENCE [LARGE SCALE GENOMIC DNA]</scope>
    <source>
        <strain evidence="3 4">IZ6</strain>
    </source>
</reference>
<keyword evidence="1" id="KW-0812">Transmembrane</keyword>
<feature type="transmembrane region" description="Helical" evidence="1">
    <location>
        <begin position="123"/>
        <end position="141"/>
    </location>
</feature>
<feature type="transmembrane region" description="Helical" evidence="1">
    <location>
        <begin position="7"/>
        <end position="29"/>
    </location>
</feature>
<keyword evidence="4" id="KW-1185">Reference proteome</keyword>
<evidence type="ECO:0000259" key="2">
    <source>
        <dbReference type="Pfam" id="PF00892"/>
    </source>
</evidence>
<evidence type="ECO:0000313" key="3">
    <source>
        <dbReference type="EMBL" id="BCJ90390.1"/>
    </source>
</evidence>
<dbReference type="EMBL" id="AP023361">
    <property type="protein sequence ID" value="BCJ90390.1"/>
    <property type="molecule type" value="Genomic_DNA"/>
</dbReference>
<organism evidence="3 4">
    <name type="scientific">Terrihabitans soli</name>
    <dbReference type="NCBI Taxonomy" id="708113"/>
    <lineage>
        <taxon>Bacteria</taxon>
        <taxon>Pseudomonadati</taxon>
        <taxon>Pseudomonadota</taxon>
        <taxon>Alphaproteobacteria</taxon>
        <taxon>Hyphomicrobiales</taxon>
        <taxon>Terrihabitans</taxon>
    </lineage>
</organism>
<feature type="transmembrane region" description="Helical" evidence="1">
    <location>
        <begin position="64"/>
        <end position="87"/>
    </location>
</feature>
<dbReference type="SUPFAM" id="SSF103481">
    <property type="entry name" value="Multidrug resistance efflux transporter EmrE"/>
    <property type="match status" value="2"/>
</dbReference>
<evidence type="ECO:0000256" key="1">
    <source>
        <dbReference type="SAM" id="Phobius"/>
    </source>
</evidence>
<proteinExistence type="predicted"/>
<dbReference type="GO" id="GO:0016020">
    <property type="term" value="C:membrane"/>
    <property type="evidence" value="ECO:0007669"/>
    <property type="project" value="InterPro"/>
</dbReference>
<dbReference type="Proteomes" id="UP000515317">
    <property type="component" value="Chromosome"/>
</dbReference>